<evidence type="ECO:0000256" key="3">
    <source>
        <dbReference type="ARBA" id="ARBA00022840"/>
    </source>
</evidence>
<dbReference type="InterPro" id="IPR017911">
    <property type="entry name" value="MacB-like_ATP-bd"/>
</dbReference>
<accession>A0ABV4BF69</accession>
<comment type="caution">
    <text evidence="5">The sequence shown here is derived from an EMBL/GenBank/DDBJ whole genome shotgun (WGS) entry which is preliminary data.</text>
</comment>
<dbReference type="SMART" id="SM00382">
    <property type="entry name" value="AAA"/>
    <property type="match status" value="1"/>
</dbReference>
<keyword evidence="1" id="KW-0813">Transport</keyword>
<feature type="domain" description="ABC transporter" evidence="4">
    <location>
        <begin position="13"/>
        <end position="242"/>
    </location>
</feature>
<evidence type="ECO:0000313" key="5">
    <source>
        <dbReference type="EMBL" id="MEY6432604.1"/>
    </source>
</evidence>
<keyword evidence="2" id="KW-0547">Nucleotide-binding</keyword>
<dbReference type="GO" id="GO:0005524">
    <property type="term" value="F:ATP binding"/>
    <property type="evidence" value="ECO:0007669"/>
    <property type="project" value="UniProtKB-KW"/>
</dbReference>
<dbReference type="CDD" id="cd03255">
    <property type="entry name" value="ABC_MJ0796_LolCDE_FtsE"/>
    <property type="match status" value="1"/>
</dbReference>
<dbReference type="SUPFAM" id="SSF52540">
    <property type="entry name" value="P-loop containing nucleoside triphosphate hydrolases"/>
    <property type="match status" value="1"/>
</dbReference>
<dbReference type="PROSITE" id="PS00211">
    <property type="entry name" value="ABC_TRANSPORTER_1"/>
    <property type="match status" value="1"/>
</dbReference>
<dbReference type="InterPro" id="IPR003439">
    <property type="entry name" value="ABC_transporter-like_ATP-bd"/>
</dbReference>
<proteinExistence type="predicted"/>
<name>A0ABV4BF69_9GAMM</name>
<keyword evidence="6" id="KW-1185">Reference proteome</keyword>
<evidence type="ECO:0000313" key="6">
    <source>
        <dbReference type="Proteomes" id="UP001564408"/>
    </source>
</evidence>
<dbReference type="InterPro" id="IPR015854">
    <property type="entry name" value="ABC_transpr_LolD-like"/>
</dbReference>
<dbReference type="PANTHER" id="PTHR24220:SF611">
    <property type="entry name" value="ATP-BINDING COMPONENT OF ABC TRANSPORTER-RELATED"/>
    <property type="match status" value="1"/>
</dbReference>
<dbReference type="RefSeq" id="WP_369666992.1">
    <property type="nucleotide sequence ID" value="NZ_JBDKXB010000010.1"/>
</dbReference>
<dbReference type="Gene3D" id="3.40.50.300">
    <property type="entry name" value="P-loop containing nucleotide triphosphate hydrolases"/>
    <property type="match status" value="1"/>
</dbReference>
<reference evidence="5 6" key="1">
    <citation type="submission" date="2024-05" db="EMBL/GenBank/DDBJ databases">
        <title>Genome Sequence and Characterization of the New Strain Purple Sulfur Bacterium of Genus Thioalkalicoccus.</title>
        <authorList>
            <person name="Bryantseva I.A."/>
            <person name="Kyndt J.A."/>
            <person name="Imhoff J.F."/>
        </authorList>
    </citation>
    <scope>NUCLEOTIDE SEQUENCE [LARGE SCALE GENOMIC DNA]</scope>
    <source>
        <strain evidence="5 6">Um2</strain>
    </source>
</reference>
<evidence type="ECO:0000256" key="2">
    <source>
        <dbReference type="ARBA" id="ARBA00022741"/>
    </source>
</evidence>
<gene>
    <name evidence="5" type="ORF">ABC977_09325</name>
</gene>
<protein>
    <submittedName>
        <fullName evidence="5">ABC transporter ATP-binding protein</fullName>
    </submittedName>
</protein>
<evidence type="ECO:0000259" key="4">
    <source>
        <dbReference type="PROSITE" id="PS50893"/>
    </source>
</evidence>
<evidence type="ECO:0000256" key="1">
    <source>
        <dbReference type="ARBA" id="ARBA00022448"/>
    </source>
</evidence>
<sequence>MRTAVDTTADPVIRLAKLAFRWRTGTAAVLRLDRLEIRRGERVFVSAPSGGGKTTLLGLLAGVIAPTEGTVEVLGQRMERLSGARRDRLRADHIGYVFQLFNLIPYLSVIDNVTLPGRFSRRRRTRAATRTGSPEAEARRLLAHLDLGDDGLVRRPVTQLSVGQQQRVAVARALMGSPEILLADEPTSALDADRREAFLTLLFDECAATNLTLILASHDHTLASRFDRAIALQDVAPAAAAT</sequence>
<dbReference type="Pfam" id="PF00005">
    <property type="entry name" value="ABC_tran"/>
    <property type="match status" value="1"/>
</dbReference>
<dbReference type="InterPro" id="IPR027417">
    <property type="entry name" value="P-loop_NTPase"/>
</dbReference>
<dbReference type="Proteomes" id="UP001564408">
    <property type="component" value="Unassembled WGS sequence"/>
</dbReference>
<dbReference type="EMBL" id="JBDKXB010000010">
    <property type="protein sequence ID" value="MEY6432604.1"/>
    <property type="molecule type" value="Genomic_DNA"/>
</dbReference>
<dbReference type="InterPro" id="IPR017871">
    <property type="entry name" value="ABC_transporter-like_CS"/>
</dbReference>
<dbReference type="PROSITE" id="PS50893">
    <property type="entry name" value="ABC_TRANSPORTER_2"/>
    <property type="match status" value="1"/>
</dbReference>
<dbReference type="InterPro" id="IPR003593">
    <property type="entry name" value="AAA+_ATPase"/>
</dbReference>
<organism evidence="5 6">
    <name type="scientific">Thioalkalicoccus limnaeus</name>
    <dbReference type="NCBI Taxonomy" id="120681"/>
    <lineage>
        <taxon>Bacteria</taxon>
        <taxon>Pseudomonadati</taxon>
        <taxon>Pseudomonadota</taxon>
        <taxon>Gammaproteobacteria</taxon>
        <taxon>Chromatiales</taxon>
        <taxon>Chromatiaceae</taxon>
        <taxon>Thioalkalicoccus</taxon>
    </lineage>
</organism>
<keyword evidence="3 5" id="KW-0067">ATP-binding</keyword>
<dbReference type="PANTHER" id="PTHR24220">
    <property type="entry name" value="IMPORT ATP-BINDING PROTEIN"/>
    <property type="match status" value="1"/>
</dbReference>